<gene>
    <name evidence="3" type="ORF">BOVATA_029100</name>
</gene>
<dbReference type="GO" id="GO:0005847">
    <property type="term" value="C:mRNA cleavage and polyadenylation specificity factor complex"/>
    <property type="evidence" value="ECO:0007669"/>
    <property type="project" value="TreeGrafter"/>
</dbReference>
<organism evidence="3 4">
    <name type="scientific">Babesia ovata</name>
    <dbReference type="NCBI Taxonomy" id="189622"/>
    <lineage>
        <taxon>Eukaryota</taxon>
        <taxon>Sar</taxon>
        <taxon>Alveolata</taxon>
        <taxon>Apicomplexa</taxon>
        <taxon>Aconoidasida</taxon>
        <taxon>Piroplasmida</taxon>
        <taxon>Babesiidae</taxon>
        <taxon>Babesia</taxon>
    </lineage>
</organism>
<dbReference type="EMBL" id="BDSA01000003">
    <property type="protein sequence ID" value="GBE61417.1"/>
    <property type="molecule type" value="Genomic_DNA"/>
</dbReference>
<comment type="caution">
    <text evidence="3">The sequence shown here is derived from an EMBL/GenBank/DDBJ whole genome shotgun (WGS) entry which is preliminary data.</text>
</comment>
<dbReference type="PANTHER" id="PTHR45735:SF2">
    <property type="entry name" value="CLEAVAGE STIMULATION FACTOR SUBUNIT 2"/>
    <property type="match status" value="1"/>
</dbReference>
<keyword evidence="1" id="KW-0694">RNA-binding</keyword>
<accession>A0A2H6KEK2</accession>
<sequence length="263" mass="30132">MTDRSKNVKLFGPSIGNLPYEVTESELRNLLQGCGNIRFLIIRKDKQTNKSKGYAHVEYRHEWEAVEAFKRLLGKELRGRILKVDFCEDVIRSRYPDLVTAATSAFQNGVALAVSQSPPVFPDLSFETSTHVNQTPLLYPAAQHASFNNSSVDVTVPKDEFEQKRGRCDEEMLIDDQGRICNGELLRLVKEMNMFDIAKYVDEIDRMMSKSLMNTRYILQTNPRMESALIHAKMLLGCTSLNPTRSMKNRQEFDIALDYFHLS</sequence>
<dbReference type="SMART" id="SM00360">
    <property type="entry name" value="RRM"/>
    <property type="match status" value="1"/>
</dbReference>
<dbReference type="InterPro" id="IPR035979">
    <property type="entry name" value="RBD_domain_sf"/>
</dbReference>
<dbReference type="Proteomes" id="UP000236319">
    <property type="component" value="Unassembled WGS sequence"/>
</dbReference>
<dbReference type="InterPro" id="IPR000504">
    <property type="entry name" value="RRM_dom"/>
</dbReference>
<dbReference type="Pfam" id="PF00076">
    <property type="entry name" value="RRM_1"/>
    <property type="match status" value="1"/>
</dbReference>
<protein>
    <submittedName>
        <fullName evidence="3">RNA recognition motif domain containing protein</fullName>
    </submittedName>
</protein>
<feature type="domain" description="RRM" evidence="2">
    <location>
        <begin position="15"/>
        <end position="89"/>
    </location>
</feature>
<proteinExistence type="predicted"/>
<dbReference type="VEuPathDB" id="PiroplasmaDB:BOVATA_029100"/>
<evidence type="ECO:0000259" key="2">
    <source>
        <dbReference type="PROSITE" id="PS50102"/>
    </source>
</evidence>
<dbReference type="OrthoDB" id="272703at2759"/>
<keyword evidence="4" id="KW-1185">Reference proteome</keyword>
<dbReference type="SUPFAM" id="SSF54928">
    <property type="entry name" value="RNA-binding domain, RBD"/>
    <property type="match status" value="1"/>
</dbReference>
<dbReference type="RefSeq" id="XP_028867660.1">
    <property type="nucleotide sequence ID" value="XM_029011827.1"/>
</dbReference>
<dbReference type="GeneID" id="39875187"/>
<dbReference type="PROSITE" id="PS50102">
    <property type="entry name" value="RRM"/>
    <property type="match status" value="1"/>
</dbReference>
<dbReference type="GO" id="GO:0003729">
    <property type="term" value="F:mRNA binding"/>
    <property type="evidence" value="ECO:0007669"/>
    <property type="project" value="TreeGrafter"/>
</dbReference>
<evidence type="ECO:0000313" key="3">
    <source>
        <dbReference type="EMBL" id="GBE61417.1"/>
    </source>
</evidence>
<dbReference type="InterPro" id="IPR012677">
    <property type="entry name" value="Nucleotide-bd_a/b_plait_sf"/>
</dbReference>
<reference evidence="3 4" key="1">
    <citation type="journal article" date="2017" name="BMC Genomics">
        <title>Whole-genome assembly of Babesia ovata and comparative genomics between closely related pathogens.</title>
        <authorList>
            <person name="Yamagishi J."/>
            <person name="Asada M."/>
            <person name="Hakimi H."/>
            <person name="Tanaka T.Q."/>
            <person name="Sugimoto C."/>
            <person name="Kawazu S."/>
        </authorList>
    </citation>
    <scope>NUCLEOTIDE SEQUENCE [LARGE SCALE GENOMIC DNA]</scope>
    <source>
        <strain evidence="3 4">Miyake</strain>
    </source>
</reference>
<dbReference type="AlphaFoldDB" id="A0A2H6KEK2"/>
<evidence type="ECO:0000313" key="4">
    <source>
        <dbReference type="Proteomes" id="UP000236319"/>
    </source>
</evidence>
<name>A0A2H6KEK2_9APIC</name>
<dbReference type="Gene3D" id="3.30.70.330">
    <property type="match status" value="1"/>
</dbReference>
<dbReference type="PANTHER" id="PTHR45735">
    <property type="entry name" value="CLEAVAGE STIMULATION FACTOR SUBUNIT 2"/>
    <property type="match status" value="1"/>
</dbReference>
<evidence type="ECO:0000256" key="1">
    <source>
        <dbReference type="PROSITE-ProRule" id="PRU00176"/>
    </source>
</evidence>